<dbReference type="eggNOG" id="COG2414">
    <property type="taxonomic scope" value="Bacteria"/>
</dbReference>
<evidence type="ECO:0000256" key="4">
    <source>
        <dbReference type="ARBA" id="ARBA00022723"/>
    </source>
</evidence>
<feature type="domain" description="Aldehyde ferredoxin oxidoreductase N-terminal" evidence="9">
    <location>
        <begin position="4"/>
        <end position="212"/>
    </location>
</feature>
<gene>
    <name evidence="10" type="ordered locus">Dbac_2001</name>
</gene>
<dbReference type="InterPro" id="IPR051919">
    <property type="entry name" value="W-dependent_AOR"/>
</dbReference>
<dbReference type="Gene3D" id="3.60.9.10">
    <property type="entry name" value="Aldehyde ferredoxin oxidoreductase, N-terminal domain"/>
    <property type="match status" value="1"/>
</dbReference>
<evidence type="ECO:0000256" key="7">
    <source>
        <dbReference type="ARBA" id="ARBA00023014"/>
    </source>
</evidence>
<dbReference type="EC" id="1.2.7.5" evidence="10"/>
<dbReference type="InterPro" id="IPR013985">
    <property type="entry name" value="Ald_Fedxn_OxRdtase_dom3"/>
</dbReference>
<dbReference type="Proteomes" id="UP000002216">
    <property type="component" value="Chromosome"/>
</dbReference>
<keyword evidence="11" id="KW-1185">Reference proteome</keyword>
<dbReference type="EMBL" id="CP001629">
    <property type="protein sequence ID" value="ACU90088.1"/>
    <property type="molecule type" value="Genomic_DNA"/>
</dbReference>
<dbReference type="InterPro" id="IPR036503">
    <property type="entry name" value="Ald_Fedxn_OxRdtase_N_sf"/>
</dbReference>
<dbReference type="Pfam" id="PF02730">
    <property type="entry name" value="AFOR_N"/>
    <property type="match status" value="1"/>
</dbReference>
<dbReference type="Pfam" id="PF01314">
    <property type="entry name" value="AFOR_C"/>
    <property type="match status" value="1"/>
</dbReference>
<dbReference type="InterPro" id="IPR013983">
    <property type="entry name" value="Ald_Fedxn_OxRdtase_N"/>
</dbReference>
<accession>C7LNB9</accession>
<evidence type="ECO:0000256" key="5">
    <source>
        <dbReference type="ARBA" id="ARBA00023002"/>
    </source>
</evidence>
<evidence type="ECO:0000313" key="11">
    <source>
        <dbReference type="Proteomes" id="UP000002216"/>
    </source>
</evidence>
<dbReference type="HOGENOM" id="CLU_020364_1_0_7"/>
<dbReference type="STRING" id="525897.Dbac_2001"/>
<proteinExistence type="inferred from homology"/>
<comment type="cofactor">
    <cofactor evidence="8">
        <name>tungstopterin</name>
        <dbReference type="ChEBI" id="CHEBI:30402"/>
    </cofactor>
</comment>
<name>C7LNB9_DESBD</name>
<keyword evidence="3" id="KW-0004">4Fe-4S</keyword>
<dbReference type="InterPro" id="IPR036021">
    <property type="entry name" value="Tungsten_al_ferr_oxy-like_C"/>
</dbReference>
<organism evidence="10 11">
    <name type="scientific">Desulfomicrobium baculatum (strain DSM 4028 / VKM B-1378 / X)</name>
    <name type="common">Desulfovibrio baculatus</name>
    <dbReference type="NCBI Taxonomy" id="525897"/>
    <lineage>
        <taxon>Bacteria</taxon>
        <taxon>Pseudomonadati</taxon>
        <taxon>Thermodesulfobacteriota</taxon>
        <taxon>Desulfovibrionia</taxon>
        <taxon>Desulfovibrionales</taxon>
        <taxon>Desulfomicrobiaceae</taxon>
        <taxon>Desulfomicrobium</taxon>
    </lineage>
</organism>
<keyword evidence="6" id="KW-0408">Iron</keyword>
<dbReference type="GO" id="GO:0046872">
    <property type="term" value="F:metal ion binding"/>
    <property type="evidence" value="ECO:0007669"/>
    <property type="project" value="UniProtKB-KW"/>
</dbReference>
<dbReference type="OrthoDB" id="9763894at2"/>
<evidence type="ECO:0000313" key="10">
    <source>
        <dbReference type="EMBL" id="ACU90088.1"/>
    </source>
</evidence>
<dbReference type="AlphaFoldDB" id="C7LNB9"/>
<comment type="similarity">
    <text evidence="2">Belongs to the AOR/FOR family.</text>
</comment>
<dbReference type="GO" id="GO:0033726">
    <property type="term" value="F:aldehyde ferredoxin oxidoreductase activity"/>
    <property type="evidence" value="ECO:0007669"/>
    <property type="project" value="UniProtKB-EC"/>
</dbReference>
<dbReference type="GO" id="GO:0009055">
    <property type="term" value="F:electron transfer activity"/>
    <property type="evidence" value="ECO:0007669"/>
    <property type="project" value="InterPro"/>
</dbReference>
<dbReference type="PANTHER" id="PTHR30038:SF9">
    <property type="entry name" value="ALDEHYDE FERREDOXIN OXIDOREDUCTASE"/>
    <property type="match status" value="1"/>
</dbReference>
<evidence type="ECO:0000256" key="1">
    <source>
        <dbReference type="ARBA" id="ARBA00001966"/>
    </source>
</evidence>
<evidence type="ECO:0000256" key="6">
    <source>
        <dbReference type="ARBA" id="ARBA00023004"/>
    </source>
</evidence>
<evidence type="ECO:0000256" key="8">
    <source>
        <dbReference type="ARBA" id="ARBA00049934"/>
    </source>
</evidence>
<dbReference type="Gene3D" id="1.10.599.10">
    <property type="entry name" value="Aldehyde Ferredoxin Oxidoreductase Protein, subunit A, domain 3"/>
    <property type="match status" value="1"/>
</dbReference>
<dbReference type="SUPFAM" id="SSF56228">
    <property type="entry name" value="Aldehyde ferredoxin oxidoreductase, N-terminal domain"/>
    <property type="match status" value="1"/>
</dbReference>
<keyword evidence="4" id="KW-0479">Metal-binding</keyword>
<protein>
    <submittedName>
        <fullName evidence="10">Aldehyde ferredoxin oxidoreductase</fullName>
        <ecNumber evidence="10">1.2.7.5</ecNumber>
    </submittedName>
</protein>
<dbReference type="Gene3D" id="1.10.569.10">
    <property type="entry name" value="Aldehyde Ferredoxin Oxidoreductase Protein, subunit A, domain 2"/>
    <property type="match status" value="1"/>
</dbReference>
<comment type="cofactor">
    <cofactor evidence="1">
        <name>[4Fe-4S] cluster</name>
        <dbReference type="ChEBI" id="CHEBI:49883"/>
    </cofactor>
</comment>
<dbReference type="SMART" id="SM00790">
    <property type="entry name" value="AFOR_N"/>
    <property type="match status" value="1"/>
</dbReference>
<sequence length="587" mass="64541">MKGFYNRILLVDLSSRSFTIVSLPDELLSVWLGGKGLATRLLMDLNPAGVEPMSPENHLIFATGSFCGTSMWGGSRYGVFTKSPLTGRYCESYSGGKAPEAMDAAGFDAIVLRGAADTFMALTVHADGCVFHDAGELWGKDSFETEDLALERFVMPELPHARKGAVVIGPASEQGVRYGIISNDYWRCAGRSGAGTVMAAKKIKAIVFQGDRKREPANPEGVTEFAKNFMLKNREGAGVKAYKAYGTTMMVAIMNTAGAFPAKYWTQGTCDHWEKISGETYHREHHVTPHACAKCFMACGRMATLAKGRHKGLKLEGPEYETIYAFGGLCMIEEMDEIAYLNDLCDRLGMDTITAGNLCAFAIEAAKRDRIELDIDYGNARAIALLIEQIARREGIGAVLADGIVPAAKAWGLEDLAVHVKGMEPAGYDPRVLKGMGLTYAISDRGACHLRTTFYKPELAKMIPADIVEGKAAMLIDFEDRLIIFDTLVLCRFYRDMYDWQTLSQGMTEMIGEGCSAENLRATARRIRNLVREFNIREGQTPDEDLLPKRLLEEALPSGHSLSSEEMAYMLADYYALRGWNESGAPS</sequence>
<dbReference type="KEGG" id="dba:Dbac_2001"/>
<evidence type="ECO:0000259" key="9">
    <source>
        <dbReference type="SMART" id="SM00790"/>
    </source>
</evidence>
<dbReference type="GO" id="GO:0051539">
    <property type="term" value="F:4 iron, 4 sulfur cluster binding"/>
    <property type="evidence" value="ECO:0007669"/>
    <property type="project" value="UniProtKB-KW"/>
</dbReference>
<dbReference type="SUPFAM" id="SSF48310">
    <property type="entry name" value="Aldehyde ferredoxin oxidoreductase, C-terminal domains"/>
    <property type="match status" value="1"/>
</dbReference>
<evidence type="ECO:0000256" key="2">
    <source>
        <dbReference type="ARBA" id="ARBA00011032"/>
    </source>
</evidence>
<dbReference type="RefSeq" id="WP_015774179.1">
    <property type="nucleotide sequence ID" value="NC_013173.1"/>
</dbReference>
<keyword evidence="5 10" id="KW-0560">Oxidoreductase</keyword>
<keyword evidence="7" id="KW-0411">Iron-sulfur</keyword>
<dbReference type="PANTHER" id="PTHR30038">
    <property type="entry name" value="ALDEHYDE FERREDOXIN OXIDOREDUCTASE"/>
    <property type="match status" value="1"/>
</dbReference>
<reference evidence="10 11" key="1">
    <citation type="journal article" date="2009" name="Stand. Genomic Sci.">
        <title>Complete genome sequence of Desulfomicrobium baculatum type strain (X).</title>
        <authorList>
            <person name="Copeland A."/>
            <person name="Spring S."/>
            <person name="Goker M."/>
            <person name="Schneider S."/>
            <person name="Lapidus A."/>
            <person name="Del Rio T.G."/>
            <person name="Tice H."/>
            <person name="Cheng J.F."/>
            <person name="Chen F."/>
            <person name="Nolan M."/>
            <person name="Bruce D."/>
            <person name="Goodwin L."/>
            <person name="Pitluck S."/>
            <person name="Ivanova N."/>
            <person name="Mavrommatis K."/>
            <person name="Ovchinnikova G."/>
            <person name="Pati A."/>
            <person name="Chen A."/>
            <person name="Palaniappan K."/>
            <person name="Land M."/>
            <person name="Hauser L."/>
            <person name="Chang Y.J."/>
            <person name="Jeffries C.C."/>
            <person name="Meincke L."/>
            <person name="Sims D."/>
            <person name="Brettin T."/>
            <person name="Detter J.C."/>
            <person name="Han C."/>
            <person name="Chain P."/>
            <person name="Bristow J."/>
            <person name="Eisen J.A."/>
            <person name="Markowitz V."/>
            <person name="Hugenholtz P."/>
            <person name="Kyrpides N.C."/>
            <person name="Klenk H.P."/>
            <person name="Lucas S."/>
        </authorList>
    </citation>
    <scope>NUCLEOTIDE SEQUENCE [LARGE SCALE GENOMIC DNA]</scope>
    <source>
        <strain evidence="11">DSM 4028 / VKM B-1378 / X</strain>
    </source>
</reference>
<dbReference type="InterPro" id="IPR013984">
    <property type="entry name" value="Ald_Fedxn_OxRdtase_dom2"/>
</dbReference>
<dbReference type="InterPro" id="IPR001203">
    <property type="entry name" value="OxRdtase_Ald_Fedxn_C"/>
</dbReference>
<evidence type="ECO:0000256" key="3">
    <source>
        <dbReference type="ARBA" id="ARBA00022485"/>
    </source>
</evidence>